<dbReference type="SUPFAM" id="SSF75689">
    <property type="entry name" value="Zinc-binding domain of translation initiation factor 2 beta"/>
    <property type="match status" value="1"/>
</dbReference>
<dbReference type="EMBL" id="LSQZ01000069">
    <property type="protein sequence ID" value="KXI11525.1"/>
    <property type="molecule type" value="Genomic_DNA"/>
</dbReference>
<sequence>MLDGDYTAKDRCKFCQGVMVGIVRQDDRYIVQCQDCGAVTSTYNVQKNNSKPSRMAKVRKIKSRFYDKE</sequence>
<accession>A0A135YQ31</accession>
<name>A0A135YQ31_9FIRM</name>
<organism evidence="1 2">
    <name type="scientific">Peptostreptococcus anaerobius</name>
    <dbReference type="NCBI Taxonomy" id="1261"/>
    <lineage>
        <taxon>Bacteria</taxon>
        <taxon>Bacillati</taxon>
        <taxon>Bacillota</taxon>
        <taxon>Clostridia</taxon>
        <taxon>Peptostreptococcales</taxon>
        <taxon>Peptostreptococcaceae</taxon>
        <taxon>Peptostreptococcus</taxon>
    </lineage>
</organism>
<dbReference type="AlphaFoldDB" id="A0A135YQ31"/>
<comment type="caution">
    <text evidence="1">The sequence shown here is derived from an EMBL/GenBank/DDBJ whole genome shotgun (WGS) entry which is preliminary data.</text>
</comment>
<dbReference type="GO" id="GO:0003743">
    <property type="term" value="F:translation initiation factor activity"/>
    <property type="evidence" value="ECO:0007669"/>
    <property type="project" value="InterPro"/>
</dbReference>
<dbReference type="InterPro" id="IPR016190">
    <property type="entry name" value="Transl_init_fac_IF2/IF5_Zn-bd"/>
</dbReference>
<dbReference type="Proteomes" id="UP000070326">
    <property type="component" value="Unassembled WGS sequence"/>
</dbReference>
<evidence type="ECO:0000313" key="2">
    <source>
        <dbReference type="Proteomes" id="UP000070326"/>
    </source>
</evidence>
<dbReference type="PATRIC" id="fig|1261.5.peg.1355"/>
<proteinExistence type="predicted"/>
<gene>
    <name evidence="1" type="ORF">HMPREF3195_01352</name>
</gene>
<reference evidence="1 2" key="1">
    <citation type="submission" date="2016-02" db="EMBL/GenBank/DDBJ databases">
        <authorList>
            <person name="Wen L."/>
            <person name="He K."/>
            <person name="Yang H."/>
        </authorList>
    </citation>
    <scope>NUCLEOTIDE SEQUENCE [LARGE SCALE GENOMIC DNA]</scope>
    <source>
        <strain evidence="1 2">MJR8628A</strain>
    </source>
</reference>
<evidence type="ECO:0000313" key="1">
    <source>
        <dbReference type="EMBL" id="KXI11525.1"/>
    </source>
</evidence>
<protein>
    <submittedName>
        <fullName evidence="1">Uncharacterized protein</fullName>
    </submittedName>
</protein>
<dbReference type="STRING" id="1261.HMPREF3195_01352"/>